<evidence type="ECO:0000313" key="1">
    <source>
        <dbReference type="EMBL" id="OAQ22879.1"/>
    </source>
</evidence>
<dbReference type="Proteomes" id="UP000078512">
    <property type="component" value="Unassembled WGS sequence"/>
</dbReference>
<evidence type="ECO:0000313" key="2">
    <source>
        <dbReference type="Proteomes" id="UP000078512"/>
    </source>
</evidence>
<reference evidence="1 2" key="1">
    <citation type="submission" date="2016-05" db="EMBL/GenBank/DDBJ databases">
        <title>Genome sequencing reveals origins of a unique bacterial endosymbiosis in the earliest lineages of terrestrial Fungi.</title>
        <authorList>
            <consortium name="DOE Joint Genome Institute"/>
            <person name="Uehling J."/>
            <person name="Gryganskyi A."/>
            <person name="Hameed K."/>
            <person name="Tschaplinski T."/>
            <person name="Misztal P."/>
            <person name="Wu S."/>
            <person name="Desiro A."/>
            <person name="Vande Pol N."/>
            <person name="Du Z.-Y."/>
            <person name="Zienkiewicz A."/>
            <person name="Zienkiewicz K."/>
            <person name="Morin E."/>
            <person name="Tisserant E."/>
            <person name="Splivallo R."/>
            <person name="Hainaut M."/>
            <person name="Henrissat B."/>
            <person name="Ohm R."/>
            <person name="Kuo A."/>
            <person name="Yan J."/>
            <person name="Lipzen A."/>
            <person name="Nolan M."/>
            <person name="Labutti K."/>
            <person name="Barry K."/>
            <person name="Goldstein A."/>
            <person name="Labbe J."/>
            <person name="Schadt C."/>
            <person name="Tuskan G."/>
            <person name="Grigoriev I."/>
            <person name="Martin F."/>
            <person name="Vilgalys R."/>
            <person name="Bonito G."/>
        </authorList>
    </citation>
    <scope>NUCLEOTIDE SEQUENCE [LARGE SCALE GENOMIC DNA]</scope>
    <source>
        <strain evidence="1 2">AG-77</strain>
    </source>
</reference>
<organism evidence="1 2">
    <name type="scientific">Linnemannia elongata AG-77</name>
    <dbReference type="NCBI Taxonomy" id="1314771"/>
    <lineage>
        <taxon>Eukaryota</taxon>
        <taxon>Fungi</taxon>
        <taxon>Fungi incertae sedis</taxon>
        <taxon>Mucoromycota</taxon>
        <taxon>Mortierellomycotina</taxon>
        <taxon>Mortierellomycetes</taxon>
        <taxon>Mortierellales</taxon>
        <taxon>Mortierellaceae</taxon>
        <taxon>Linnemannia</taxon>
    </lineage>
</organism>
<name>A0A197JEM2_9FUNG</name>
<sequence>MATWFSACTKGVLLFRVVREQDDASQGIYPRDPYATLTVDEHIAKGPTSSIGSQYISTTSNIDLAINMAIKRCSTLAIIICALLDQDIELLDLSSGHHSLSQDSNNTAIALSEVLLRPRINTSAICTIPYSLMFGFDTTSLYVLHHIIHLVTRARLKKQPRCHFCQVLGHNDDNCAKYDAWILEEGEIDRYLSLPPWCSICMDYHGIFDCSNLL</sequence>
<gene>
    <name evidence="1" type="ORF">K457DRAFT_130980</name>
</gene>
<keyword evidence="2" id="KW-1185">Reference proteome</keyword>
<proteinExistence type="predicted"/>
<dbReference type="OrthoDB" id="2449096at2759"/>
<protein>
    <submittedName>
        <fullName evidence="1">Uncharacterized protein</fullName>
    </submittedName>
</protein>
<accession>A0A197JEM2</accession>
<dbReference type="EMBL" id="KV442138">
    <property type="protein sequence ID" value="OAQ22879.1"/>
    <property type="molecule type" value="Genomic_DNA"/>
</dbReference>
<dbReference type="AlphaFoldDB" id="A0A197JEM2"/>